<dbReference type="CDD" id="cd09272">
    <property type="entry name" value="RNase_HI_RT_Ty1"/>
    <property type="match status" value="1"/>
</dbReference>
<sequence>MHQPVGYVHPHFPNHVCKLHKALYGLKQAPRAWCHRLQEHLLSNGFVNSSSDSSLFIYRQGADTLFLLVYVDDILITSSSSTAIAHLITNLSSVFAVKDLGRINYFLGIKAIYVDDGLILSQSQYIYNLLQRTNMINAKPISSPMSSTQKLSLLSGAPHSDPTHYRSVVGALQYLSLTRPDISFAVNKVCQFMHKPTEEHWSAVKRILRYLKFSINFGLLLRPSSSTQLSIYSDADWAGCPDDPNPVFHARTKHVEIDYHFVRKKVQQKTLEVRFISSKDQLADGLTKPIVSTRFNFLRDKLNVQDCPLCLKGHIKKTTVNDHDSND</sequence>
<dbReference type="PANTHER" id="PTHR11439">
    <property type="entry name" value="GAG-POL-RELATED RETROTRANSPOSON"/>
    <property type="match status" value="1"/>
</dbReference>
<dbReference type="InterPro" id="IPR013103">
    <property type="entry name" value="RVT_2"/>
</dbReference>
<dbReference type="InterPro" id="IPR043502">
    <property type="entry name" value="DNA/RNA_pol_sf"/>
</dbReference>
<dbReference type="Gramene" id="Jr09_07320_p1">
    <property type="protein sequence ID" value="cds.Jr09_07320_p1"/>
    <property type="gene ID" value="Jr09_07320"/>
</dbReference>
<evidence type="ECO:0000313" key="2">
    <source>
        <dbReference type="EMBL" id="KAF5460295.1"/>
    </source>
</evidence>
<reference evidence="2" key="1">
    <citation type="submission" date="2015-10" db="EMBL/GenBank/DDBJ databases">
        <authorList>
            <person name="Martinez-Garcia P.J."/>
            <person name="Crepeau M.W."/>
            <person name="Puiu D."/>
            <person name="Gonzalez-Ibeas D."/>
            <person name="Whalen J."/>
            <person name="Stevens K."/>
            <person name="Paul R."/>
            <person name="Butterfield T."/>
            <person name="Britton M."/>
            <person name="Reagan R."/>
            <person name="Chakraborty S."/>
            <person name="Walawage S.L."/>
            <person name="Vasquez-Gross H.A."/>
            <person name="Cardeno C."/>
            <person name="Famula R."/>
            <person name="Pratt K."/>
            <person name="Kuruganti S."/>
            <person name="Aradhya M.K."/>
            <person name="Leslie C.A."/>
            <person name="Dandekar A.M."/>
            <person name="Salzberg S.L."/>
            <person name="Wegrzyn J.L."/>
            <person name="Langley C.H."/>
            <person name="Neale D.B."/>
        </authorList>
    </citation>
    <scope>NUCLEOTIDE SEQUENCE</scope>
    <source>
        <tissue evidence="2">Leaves</tissue>
    </source>
</reference>
<gene>
    <name evidence="2" type="ORF">F2P56_020175</name>
</gene>
<dbReference type="Pfam" id="PF07727">
    <property type="entry name" value="RVT_2"/>
    <property type="match status" value="1"/>
</dbReference>
<dbReference type="Proteomes" id="UP000619265">
    <property type="component" value="Unassembled WGS sequence"/>
</dbReference>
<comment type="caution">
    <text evidence="2">The sequence shown here is derived from an EMBL/GenBank/DDBJ whole genome shotgun (WGS) entry which is preliminary data.</text>
</comment>
<proteinExistence type="predicted"/>
<organism evidence="2 3">
    <name type="scientific">Juglans regia</name>
    <name type="common">English walnut</name>
    <dbReference type="NCBI Taxonomy" id="51240"/>
    <lineage>
        <taxon>Eukaryota</taxon>
        <taxon>Viridiplantae</taxon>
        <taxon>Streptophyta</taxon>
        <taxon>Embryophyta</taxon>
        <taxon>Tracheophyta</taxon>
        <taxon>Spermatophyta</taxon>
        <taxon>Magnoliopsida</taxon>
        <taxon>eudicotyledons</taxon>
        <taxon>Gunneridae</taxon>
        <taxon>Pentapetalae</taxon>
        <taxon>rosids</taxon>
        <taxon>fabids</taxon>
        <taxon>Fagales</taxon>
        <taxon>Juglandaceae</taxon>
        <taxon>Juglans</taxon>
    </lineage>
</organism>
<name>A0A833U258_JUGRE</name>
<evidence type="ECO:0000313" key="3">
    <source>
        <dbReference type="Proteomes" id="UP000619265"/>
    </source>
</evidence>
<dbReference type="AlphaFoldDB" id="A0A833U258"/>
<evidence type="ECO:0000259" key="1">
    <source>
        <dbReference type="Pfam" id="PF07727"/>
    </source>
</evidence>
<reference evidence="2" key="2">
    <citation type="submission" date="2020-03" db="EMBL/GenBank/DDBJ databases">
        <title>Walnut 2.0.</title>
        <authorList>
            <person name="Marrano A."/>
            <person name="Britton M."/>
            <person name="Zimin A.V."/>
            <person name="Zaini P.A."/>
            <person name="Workman R."/>
            <person name="Puiu D."/>
            <person name="Bianco L."/>
            <person name="Allen B.J."/>
            <person name="Troggio M."/>
            <person name="Leslie C.A."/>
            <person name="Timp W."/>
            <person name="Dendekar A."/>
            <person name="Salzberg S.L."/>
            <person name="Neale D.B."/>
        </authorList>
    </citation>
    <scope>NUCLEOTIDE SEQUENCE</scope>
    <source>
        <tissue evidence="2">Leaves</tissue>
    </source>
</reference>
<dbReference type="PANTHER" id="PTHR11439:SF455">
    <property type="entry name" value="RLK (RECEPTOR-LIKE PROTEIN KINASE) 8, PUTATIVE-RELATED"/>
    <property type="match status" value="1"/>
</dbReference>
<accession>A0A833U258</accession>
<dbReference type="EMBL" id="LIHL02000009">
    <property type="protein sequence ID" value="KAF5460295.1"/>
    <property type="molecule type" value="Genomic_DNA"/>
</dbReference>
<feature type="domain" description="Reverse transcriptase Ty1/copia-type" evidence="1">
    <location>
        <begin position="1"/>
        <end position="145"/>
    </location>
</feature>
<protein>
    <recommendedName>
        <fullName evidence="1">Reverse transcriptase Ty1/copia-type domain-containing protein</fullName>
    </recommendedName>
</protein>
<dbReference type="SUPFAM" id="SSF56672">
    <property type="entry name" value="DNA/RNA polymerases"/>
    <property type="match status" value="1"/>
</dbReference>